<evidence type="ECO:0000313" key="2">
    <source>
        <dbReference type="Proteomes" id="UP000244571"/>
    </source>
</evidence>
<keyword evidence="2" id="KW-1185">Reference proteome</keyword>
<organism evidence="1 2">
    <name type="scientific">Orrella marina</name>
    <dbReference type="NCBI Taxonomy" id="2163011"/>
    <lineage>
        <taxon>Bacteria</taxon>
        <taxon>Pseudomonadati</taxon>
        <taxon>Pseudomonadota</taxon>
        <taxon>Betaproteobacteria</taxon>
        <taxon>Burkholderiales</taxon>
        <taxon>Alcaligenaceae</taxon>
        <taxon>Orrella</taxon>
    </lineage>
</organism>
<evidence type="ECO:0008006" key="3">
    <source>
        <dbReference type="Google" id="ProtNLM"/>
    </source>
</evidence>
<name>A0A2R4XH86_9BURK</name>
<dbReference type="OrthoDB" id="6076941at2"/>
<evidence type="ECO:0000313" key="1">
    <source>
        <dbReference type="EMBL" id="AWB33175.1"/>
    </source>
</evidence>
<dbReference type="Proteomes" id="UP000244571">
    <property type="component" value="Chromosome"/>
</dbReference>
<sequence length="202" mass="22075">MAENSDGPWPGIQTGLSIPGRQLILACTSLVVAFALMGCASKLVNDQEAVSQREAVHEFYDQVITLNIHGLPDKAEMSQLAPLMSGRLVSLLETAKAHEARELGLHRGTEPPLIQGSVFVSLFEGASRVIAIEPDDTPNMWAVTLAYGQPGTDEFDWTDEVLLTKESGKWVVDDIDLLGQWDFARTGWLSNSLIISQTEPSR</sequence>
<dbReference type="AlphaFoldDB" id="A0A2R4XH86"/>
<dbReference type="RefSeq" id="WP_108620604.1">
    <property type="nucleotide sequence ID" value="NZ_CP028901.1"/>
</dbReference>
<dbReference type="EMBL" id="CP028901">
    <property type="protein sequence ID" value="AWB33175.1"/>
    <property type="molecule type" value="Genomic_DNA"/>
</dbReference>
<gene>
    <name evidence="1" type="ORF">DBV39_05015</name>
</gene>
<dbReference type="KEGG" id="boz:DBV39_05015"/>
<reference evidence="1 2" key="1">
    <citation type="submission" date="2018-04" db="EMBL/GenBank/DDBJ databases">
        <title>Bordetella sp. HZ20 isolated from seawater.</title>
        <authorList>
            <person name="Sun C."/>
        </authorList>
    </citation>
    <scope>NUCLEOTIDE SEQUENCE [LARGE SCALE GENOMIC DNA]</scope>
    <source>
        <strain evidence="1 2">HZ20</strain>
    </source>
</reference>
<proteinExistence type="predicted"/>
<accession>A0A2R4XH86</accession>
<protein>
    <recommendedName>
        <fullName evidence="3">Lipoprotein</fullName>
    </recommendedName>
</protein>